<evidence type="ECO:0000256" key="2">
    <source>
        <dbReference type="SAM" id="Phobius"/>
    </source>
</evidence>
<keyword evidence="2" id="KW-0472">Membrane</keyword>
<sequence>ISSSASTTPSYFVIFGVDDIYNLFFFGVGYIDNLFFLILRLWLHRQPRGNMSDTKDSSSIPAWDGSARTWRRYTRAVSWFMQSTPVHKRRYVASKLLSRLSGPARLLAMSWSKVGFDSADGVKIFLQRLAASPLVRRSLPNAAAICQQYFGFKRLQGESIQTFLMRETLMHEEFVEAIIRLHEDKLGVSQERRDFGLPTSQDYDDYKWEMDYGWSSWWDNGDWNEGEYEETERDDDARAVDPPEEGAEREDPKVPAAPGSSPSHHREGGSVTEEAPVTTDDKKATKPTPLDELSLADSFILDVLRGWRLLQAAGLSHEEKRDILSTTKNSLDYTVISSALQGLWDDQLLGRHGGHHGNCNVHYLQDQDANEAYDQHGWWDDQDDDDVDGWWDDLYYTDAGYDEYPHEAYAVATAQEPEDPGAKVRLNEAQKTEQAQRATQALRKDRGFGAVMQGKGAWMKGKGKSKGKGKGKDMSRAVNAYASNMFVGGLELSDSYELQSSSMSASNAQTGMLDCGATASAAPEAVVQGLIGQLKTFSLYTLPNPAEFYQSNFDKQTLVPVLIGMDFLGNQGTGLLVDFGLLYTPRKGSPASSTETVNAPMLQVMLNELEAALGTVRPTAKICHYAMEKVKADHVLRKAIGDLMGNHSDIRPHRRPQWQPVVDDEELIAAMEAGQDQQ</sequence>
<evidence type="ECO:0000313" key="3">
    <source>
        <dbReference type="EMBL" id="CAE7539708.1"/>
    </source>
</evidence>
<feature type="transmembrane region" description="Helical" evidence="2">
    <location>
        <begin position="20"/>
        <end position="43"/>
    </location>
</feature>
<proteinExistence type="predicted"/>
<keyword evidence="4" id="KW-1185">Reference proteome</keyword>
<comment type="caution">
    <text evidence="3">The sequence shown here is derived from an EMBL/GenBank/DDBJ whole genome shotgun (WGS) entry which is preliminary data.</text>
</comment>
<name>A0A812TM95_9DINO</name>
<keyword evidence="2" id="KW-0812">Transmembrane</keyword>
<accession>A0A812TM95</accession>
<organism evidence="3 4">
    <name type="scientific">Symbiodinium necroappetens</name>
    <dbReference type="NCBI Taxonomy" id="1628268"/>
    <lineage>
        <taxon>Eukaryota</taxon>
        <taxon>Sar</taxon>
        <taxon>Alveolata</taxon>
        <taxon>Dinophyceae</taxon>
        <taxon>Suessiales</taxon>
        <taxon>Symbiodiniaceae</taxon>
        <taxon>Symbiodinium</taxon>
    </lineage>
</organism>
<protein>
    <submittedName>
        <fullName evidence="3">Uncharacterized protein</fullName>
    </submittedName>
</protein>
<evidence type="ECO:0000313" key="4">
    <source>
        <dbReference type="Proteomes" id="UP000601435"/>
    </source>
</evidence>
<reference evidence="3" key="1">
    <citation type="submission" date="2021-02" db="EMBL/GenBank/DDBJ databases">
        <authorList>
            <person name="Dougan E. K."/>
            <person name="Rhodes N."/>
            <person name="Thang M."/>
            <person name="Chan C."/>
        </authorList>
    </citation>
    <scope>NUCLEOTIDE SEQUENCE</scope>
</reference>
<evidence type="ECO:0000256" key="1">
    <source>
        <dbReference type="SAM" id="MobiDB-lite"/>
    </source>
</evidence>
<keyword evidence="2" id="KW-1133">Transmembrane helix</keyword>
<gene>
    <name evidence="3" type="ORF">SNEC2469_LOCUS15536</name>
</gene>
<feature type="region of interest" description="Disordered" evidence="1">
    <location>
        <begin position="225"/>
        <end position="289"/>
    </location>
</feature>
<dbReference type="AlphaFoldDB" id="A0A812TM95"/>
<feature type="compositionally biased region" description="Acidic residues" evidence="1">
    <location>
        <begin position="225"/>
        <end position="234"/>
    </location>
</feature>
<dbReference type="Proteomes" id="UP000601435">
    <property type="component" value="Unassembled WGS sequence"/>
</dbReference>
<dbReference type="OrthoDB" id="415235at2759"/>
<feature type="non-terminal residue" evidence="3">
    <location>
        <position position="1"/>
    </location>
</feature>
<dbReference type="EMBL" id="CAJNJA010025234">
    <property type="protein sequence ID" value="CAE7539708.1"/>
    <property type="molecule type" value="Genomic_DNA"/>
</dbReference>